<proteinExistence type="predicted"/>
<evidence type="ECO:0000256" key="1">
    <source>
        <dbReference type="SAM" id="MobiDB-lite"/>
    </source>
</evidence>
<keyword evidence="2" id="KW-1133">Transmembrane helix</keyword>
<evidence type="ECO:0000313" key="4">
    <source>
        <dbReference type="Proteomes" id="UP000641932"/>
    </source>
</evidence>
<comment type="caution">
    <text evidence="3">The sequence shown here is derived from an EMBL/GenBank/DDBJ whole genome shotgun (WGS) entry which is preliminary data.</text>
</comment>
<accession>A0A917ZST7</accession>
<keyword evidence="4" id="KW-1185">Reference proteome</keyword>
<feature type="transmembrane region" description="Helical" evidence="2">
    <location>
        <begin position="27"/>
        <end position="47"/>
    </location>
</feature>
<keyword evidence="2" id="KW-0472">Membrane</keyword>
<reference evidence="3" key="1">
    <citation type="journal article" date="2014" name="Int. J. Syst. Evol. Microbiol.">
        <title>Complete genome sequence of Corynebacterium casei LMG S-19264T (=DSM 44701T), isolated from a smear-ripened cheese.</title>
        <authorList>
            <consortium name="US DOE Joint Genome Institute (JGI-PGF)"/>
            <person name="Walter F."/>
            <person name="Albersmeier A."/>
            <person name="Kalinowski J."/>
            <person name="Ruckert C."/>
        </authorList>
    </citation>
    <scope>NUCLEOTIDE SEQUENCE</scope>
    <source>
        <strain evidence="3">CGMCC 4.7201</strain>
    </source>
</reference>
<evidence type="ECO:0000313" key="3">
    <source>
        <dbReference type="EMBL" id="GGO93165.1"/>
    </source>
</evidence>
<reference evidence="3" key="2">
    <citation type="submission" date="2020-09" db="EMBL/GenBank/DDBJ databases">
        <authorList>
            <person name="Sun Q."/>
            <person name="Zhou Y."/>
        </authorList>
    </citation>
    <scope>NUCLEOTIDE SEQUENCE</scope>
    <source>
        <strain evidence="3">CGMCC 4.7201</strain>
    </source>
</reference>
<gene>
    <name evidence="3" type="ORF">GCM10012280_45060</name>
</gene>
<feature type="region of interest" description="Disordered" evidence="1">
    <location>
        <begin position="1"/>
        <end position="22"/>
    </location>
</feature>
<sequence length="149" mass="15500">MRVRVHGAGAGRHQREHKLGRQAGKRGMGVGVALGLIAAIPTGGLSLVGGVLGGRAGCGIIGEFFHKGLKKDDRRGHGAHRLRAHTLLRNTIYFDGHGTAQALIILLLYLVIAGAALGLLDWFRTPEIPVAPETEAEAAAVTVPIGAAP</sequence>
<protein>
    <submittedName>
        <fullName evidence="3">Uncharacterized protein</fullName>
    </submittedName>
</protein>
<feature type="compositionally biased region" description="Basic residues" evidence="1">
    <location>
        <begin position="12"/>
        <end position="22"/>
    </location>
</feature>
<evidence type="ECO:0000256" key="2">
    <source>
        <dbReference type="SAM" id="Phobius"/>
    </source>
</evidence>
<feature type="transmembrane region" description="Helical" evidence="2">
    <location>
        <begin position="100"/>
        <end position="120"/>
    </location>
</feature>
<name>A0A917ZST7_9ACTN</name>
<keyword evidence="2" id="KW-0812">Transmembrane</keyword>
<organism evidence="3 4">
    <name type="scientific">Wenjunlia tyrosinilytica</name>
    <dbReference type="NCBI Taxonomy" id="1544741"/>
    <lineage>
        <taxon>Bacteria</taxon>
        <taxon>Bacillati</taxon>
        <taxon>Actinomycetota</taxon>
        <taxon>Actinomycetes</taxon>
        <taxon>Kitasatosporales</taxon>
        <taxon>Streptomycetaceae</taxon>
        <taxon>Wenjunlia</taxon>
    </lineage>
</organism>
<dbReference type="AlphaFoldDB" id="A0A917ZST7"/>
<dbReference type="Proteomes" id="UP000641932">
    <property type="component" value="Unassembled WGS sequence"/>
</dbReference>
<dbReference type="EMBL" id="BMMS01000020">
    <property type="protein sequence ID" value="GGO93165.1"/>
    <property type="molecule type" value="Genomic_DNA"/>
</dbReference>